<name>A0ABR3SXG1_9PEZI</name>
<evidence type="ECO:0000313" key="1">
    <source>
        <dbReference type="EMBL" id="KAL1632025.1"/>
    </source>
</evidence>
<protein>
    <submittedName>
        <fullName evidence="1">Uncharacterized protein</fullName>
    </submittedName>
</protein>
<proteinExistence type="predicted"/>
<accession>A0ABR3SXG1</accession>
<sequence>MSIHTQFRPDVVLWYSEAAQTDTRPILLLLDRCLDCHLGSCSTHGRHGGNPISDSDCAETQAALALMAALPAELQIEVAAKLDLDTLFNSHHTPHFKPLWDNHKPAIYRALSERYRAEAEVFPFAVLAKPITELDQNFWPLIIIDNPRSHNQRYFMHLNVFSDAADAVVAFLKTELSLSETYAQEIRLVILVLWRLFGMTPAVYWRDMIRPLETAPEFLSYFASLGQQSRRRVMRLIRELSTRYQEVFPFDYRAHGISEQHQAELEATEAPAIFCDYFMLAYLRYGMCRVYRRLSEGLPASAAEAFNRRIPPWAMPYALRPELGQFEIEAWYETDMWSYRVFFGKYRINFFVPSHDDAYDVYRALRVATGLPGYQVLDWVRFSRQIIPSTVRRVSWQIPRPFVELDEHGAPICPGVEFPF</sequence>
<keyword evidence="2" id="KW-1185">Reference proteome</keyword>
<comment type="caution">
    <text evidence="1">The sequence shown here is derived from an EMBL/GenBank/DDBJ whole genome shotgun (WGS) entry which is preliminary data.</text>
</comment>
<dbReference type="Proteomes" id="UP001521116">
    <property type="component" value="Unassembled WGS sequence"/>
</dbReference>
<organism evidence="1 2">
    <name type="scientific">Neofusicoccum ribis</name>
    <dbReference type="NCBI Taxonomy" id="45134"/>
    <lineage>
        <taxon>Eukaryota</taxon>
        <taxon>Fungi</taxon>
        <taxon>Dikarya</taxon>
        <taxon>Ascomycota</taxon>
        <taxon>Pezizomycotina</taxon>
        <taxon>Dothideomycetes</taxon>
        <taxon>Dothideomycetes incertae sedis</taxon>
        <taxon>Botryosphaeriales</taxon>
        <taxon>Botryosphaeriaceae</taxon>
        <taxon>Neofusicoccum</taxon>
    </lineage>
</organism>
<dbReference type="EMBL" id="JAJVDC020000035">
    <property type="protein sequence ID" value="KAL1632025.1"/>
    <property type="molecule type" value="Genomic_DNA"/>
</dbReference>
<evidence type="ECO:0000313" key="2">
    <source>
        <dbReference type="Proteomes" id="UP001521116"/>
    </source>
</evidence>
<gene>
    <name evidence="1" type="ORF">SLS56_004070</name>
</gene>
<reference evidence="1 2" key="1">
    <citation type="submission" date="2024-02" db="EMBL/GenBank/DDBJ databases">
        <title>De novo assembly and annotation of 12 fungi associated with fruit tree decline syndrome in Ontario, Canada.</title>
        <authorList>
            <person name="Sulman M."/>
            <person name="Ellouze W."/>
            <person name="Ilyukhin E."/>
        </authorList>
    </citation>
    <scope>NUCLEOTIDE SEQUENCE [LARGE SCALE GENOMIC DNA]</scope>
    <source>
        <strain evidence="1 2">M1-105</strain>
    </source>
</reference>